<dbReference type="Proteomes" id="UP000215596">
    <property type="component" value="Unassembled WGS sequence"/>
</dbReference>
<reference evidence="1 2" key="1">
    <citation type="submission" date="2017-07" db="EMBL/GenBank/DDBJ databases">
        <title>Isolation and whole genome analysis of endospore-forming bacteria from heroin.</title>
        <authorList>
            <person name="Kalinowski J."/>
            <person name="Ahrens B."/>
            <person name="Al-Dilaimi A."/>
            <person name="Winkler A."/>
            <person name="Wibberg D."/>
            <person name="Schleenbecker U."/>
            <person name="Ruckert C."/>
            <person name="Wolfel R."/>
            <person name="Grass G."/>
        </authorList>
    </citation>
    <scope>NUCLEOTIDE SEQUENCE [LARGE SCALE GENOMIC DNA]</scope>
    <source>
        <strain evidence="1 2">7537-G1</strain>
    </source>
</reference>
<gene>
    <name evidence="1" type="ORF">CHH67_19035</name>
</gene>
<protein>
    <submittedName>
        <fullName evidence="1">Uncharacterized protein</fullName>
    </submittedName>
</protein>
<evidence type="ECO:0000313" key="2">
    <source>
        <dbReference type="Proteomes" id="UP000215596"/>
    </source>
</evidence>
<dbReference type="AlphaFoldDB" id="A0A268ELE5"/>
<organism evidence="1 2">
    <name type="scientific">Paenibacillus campinasensis</name>
    <dbReference type="NCBI Taxonomy" id="66347"/>
    <lineage>
        <taxon>Bacteria</taxon>
        <taxon>Bacillati</taxon>
        <taxon>Bacillota</taxon>
        <taxon>Bacilli</taxon>
        <taxon>Bacillales</taxon>
        <taxon>Paenibacillaceae</taxon>
        <taxon>Paenibacillus</taxon>
    </lineage>
</organism>
<dbReference type="EMBL" id="NPBY01000061">
    <property type="protein sequence ID" value="PAD73931.1"/>
    <property type="molecule type" value="Genomic_DNA"/>
</dbReference>
<sequence length="184" mass="20624">MLLLIFLTVTACGGGIARNESEDKNRLVLLKEAEFYIRMAALGKEDEAKSSSENIRKNAEGEDKERFLELADLMDQGDLEKIRSVYAELGGEYIDPNTSSDVDKNEENDKFAALSLEAAQLYVEAETAISLENRYDIAKLIESNSFLLSQEDQAQFEELAGKIKDDNKDEAASLYYSLKEKFGL</sequence>
<comment type="caution">
    <text evidence="1">The sequence shown here is derived from an EMBL/GenBank/DDBJ whole genome shotgun (WGS) entry which is preliminary data.</text>
</comment>
<evidence type="ECO:0000313" key="1">
    <source>
        <dbReference type="EMBL" id="PAD73931.1"/>
    </source>
</evidence>
<name>A0A268ELE5_9BACL</name>
<accession>A0A268ELE5</accession>
<proteinExistence type="predicted"/>